<keyword evidence="6" id="KW-1185">Reference proteome</keyword>
<dbReference type="PROSITE" id="PS50005">
    <property type="entry name" value="TPR"/>
    <property type="match status" value="4"/>
</dbReference>
<evidence type="ECO:0000259" key="4">
    <source>
        <dbReference type="PROSITE" id="PS50011"/>
    </source>
</evidence>
<dbReference type="PANTHER" id="PTHR44943">
    <property type="entry name" value="CELLULOSE SYNTHASE OPERON PROTEIN C"/>
    <property type="match status" value="1"/>
</dbReference>
<evidence type="ECO:0000313" key="5">
    <source>
        <dbReference type="EMBL" id="GER81733.1"/>
    </source>
</evidence>
<dbReference type="CDD" id="cd14014">
    <property type="entry name" value="STKc_PknB_like"/>
    <property type="match status" value="1"/>
</dbReference>
<evidence type="ECO:0000313" key="6">
    <source>
        <dbReference type="Proteomes" id="UP000334820"/>
    </source>
</evidence>
<protein>
    <recommendedName>
        <fullName evidence="4">Protein kinase domain-containing protein</fullName>
    </recommendedName>
</protein>
<dbReference type="InterPro" id="IPR019734">
    <property type="entry name" value="TPR_rpt"/>
</dbReference>
<name>A0A5J4K1V6_9CHLR</name>
<dbReference type="AlphaFoldDB" id="A0A5J4K1V6"/>
<sequence>MRRCADLDDCGYENRESDLFCRACALPLLGTALAGRYVVEALISKGGYAAVFRGVDRHLSRYVAIKLLLPSRTTAGEREHFLREARIAAALDHPNIAPVLDYGRDGPSVFLIMPLYTAGSLRTRLASAGGPLPFWETVQHFHQLVSALHYAHTRPRPVIHRDIKPENLLIHQEDYRLVITDFGIARALEPGARVGMTVTVRGTVGYMAPEQAHGIVDPRSDQYGCAVVLYEMLTGYHPHDPLSGVMVPPSSLNRELTPELDEVLLRALAPRPEERYSDMLEFQYDFDRALQLGTGARALVVRSREAVRLPPASGPRRALPAQVQAAAALQSEAESNGVEVQASAPLPVQHQQQTRISSRISSSVREKCQEGDQLLRQQHYAQALRAYEEALQLSPRNFHAWNGKGTALYNQGNYRKAYEAFQRATEIDPESAVVWVSAGLALHRLQRYQQALVHFERALALDPHYVAAWNGKADAQLDMGLTTEALASYEQALACDSNSFHAWNGLGNARSALHDFAGAVEAYTRALLINPRSAVAWCNKAEALLRLGHHRAALDALNEATELDRSYARAWMLKAEIYELLGQYQEAQKARRRMRPWGPLS</sequence>
<comment type="caution">
    <text evidence="5">The sequence shown here is derived from an EMBL/GenBank/DDBJ whole genome shotgun (WGS) entry which is preliminary data.</text>
</comment>
<organism evidence="5 6">
    <name type="scientific">Thermogemmatispora aurantia</name>
    <dbReference type="NCBI Taxonomy" id="2045279"/>
    <lineage>
        <taxon>Bacteria</taxon>
        <taxon>Bacillati</taxon>
        <taxon>Chloroflexota</taxon>
        <taxon>Ktedonobacteria</taxon>
        <taxon>Thermogemmatisporales</taxon>
        <taxon>Thermogemmatisporaceae</taxon>
        <taxon>Thermogemmatispora</taxon>
    </lineage>
</organism>
<accession>A0A5J4K1V6</accession>
<dbReference type="Pfam" id="PF00069">
    <property type="entry name" value="Pkinase"/>
    <property type="match status" value="1"/>
</dbReference>
<dbReference type="InterPro" id="IPR011009">
    <property type="entry name" value="Kinase-like_dom_sf"/>
</dbReference>
<dbReference type="InterPro" id="IPR008271">
    <property type="entry name" value="Ser/Thr_kinase_AS"/>
</dbReference>
<dbReference type="PROSITE" id="PS00108">
    <property type="entry name" value="PROTEIN_KINASE_ST"/>
    <property type="match status" value="1"/>
</dbReference>
<dbReference type="Gene3D" id="1.25.40.10">
    <property type="entry name" value="Tetratricopeptide repeat domain"/>
    <property type="match status" value="3"/>
</dbReference>
<dbReference type="Pfam" id="PF13432">
    <property type="entry name" value="TPR_16"/>
    <property type="match status" value="1"/>
</dbReference>
<reference evidence="5 6" key="1">
    <citation type="journal article" date="2019" name="Int. J. Syst. Evol. Microbiol.">
        <title>Thermogemmatispora aurantia sp. nov. and Thermogemmatispora argillosa sp. nov., within the class Ktedonobacteria, and emended description of the genus Thermogemmatispora.</title>
        <authorList>
            <person name="Zheng Y."/>
            <person name="Wang C.M."/>
            <person name="Sakai Y."/>
            <person name="Abe K."/>
            <person name="Yokota A."/>
            <person name="Yabe S."/>
        </authorList>
    </citation>
    <scope>NUCLEOTIDE SEQUENCE [LARGE SCALE GENOMIC DNA]</scope>
    <source>
        <strain evidence="5 6">A1-2</strain>
    </source>
</reference>
<dbReference type="InterPro" id="IPR000719">
    <property type="entry name" value="Prot_kinase_dom"/>
</dbReference>
<evidence type="ECO:0000256" key="1">
    <source>
        <dbReference type="ARBA" id="ARBA00022737"/>
    </source>
</evidence>
<dbReference type="Proteomes" id="UP000334820">
    <property type="component" value="Unassembled WGS sequence"/>
</dbReference>
<feature type="domain" description="Protein kinase" evidence="4">
    <location>
        <begin position="37"/>
        <end position="287"/>
    </location>
</feature>
<dbReference type="RefSeq" id="WP_170292982.1">
    <property type="nucleotide sequence ID" value="NZ_BKZV01000001.1"/>
</dbReference>
<proteinExistence type="predicted"/>
<dbReference type="SUPFAM" id="SSF56112">
    <property type="entry name" value="Protein kinase-like (PK-like)"/>
    <property type="match status" value="1"/>
</dbReference>
<dbReference type="Pfam" id="PF14559">
    <property type="entry name" value="TPR_19"/>
    <property type="match status" value="2"/>
</dbReference>
<dbReference type="GO" id="GO:0004672">
    <property type="term" value="F:protein kinase activity"/>
    <property type="evidence" value="ECO:0007669"/>
    <property type="project" value="InterPro"/>
</dbReference>
<dbReference type="InterPro" id="IPR011990">
    <property type="entry name" value="TPR-like_helical_dom_sf"/>
</dbReference>
<dbReference type="SMART" id="SM00220">
    <property type="entry name" value="S_TKc"/>
    <property type="match status" value="1"/>
</dbReference>
<dbReference type="PANTHER" id="PTHR44943:SF8">
    <property type="entry name" value="TPR REPEAT-CONTAINING PROTEIN MJ0263"/>
    <property type="match status" value="1"/>
</dbReference>
<dbReference type="Gene3D" id="3.30.200.20">
    <property type="entry name" value="Phosphorylase Kinase, domain 1"/>
    <property type="match status" value="1"/>
</dbReference>
<gene>
    <name evidence="5" type="ORF">KTAU_03710</name>
</gene>
<feature type="repeat" description="TPR" evidence="3">
    <location>
        <begin position="432"/>
        <end position="465"/>
    </location>
</feature>
<keyword evidence="2 3" id="KW-0802">TPR repeat</keyword>
<dbReference type="Gene3D" id="1.10.510.10">
    <property type="entry name" value="Transferase(Phosphotransferase) domain 1"/>
    <property type="match status" value="1"/>
</dbReference>
<dbReference type="InterPro" id="IPR051685">
    <property type="entry name" value="Ycf3/AcsC/BcsC/TPR_MFPF"/>
</dbReference>
<dbReference type="GO" id="GO:0005524">
    <property type="term" value="F:ATP binding"/>
    <property type="evidence" value="ECO:0007669"/>
    <property type="project" value="InterPro"/>
</dbReference>
<dbReference type="SUPFAM" id="SSF48439">
    <property type="entry name" value="Protein prenylyltransferase"/>
    <property type="match status" value="1"/>
</dbReference>
<feature type="repeat" description="TPR" evidence="3">
    <location>
        <begin position="500"/>
        <end position="533"/>
    </location>
</feature>
<keyword evidence="1" id="KW-0677">Repeat</keyword>
<dbReference type="PROSITE" id="PS50293">
    <property type="entry name" value="TPR_REGION"/>
    <property type="match status" value="2"/>
</dbReference>
<dbReference type="PROSITE" id="PS50011">
    <property type="entry name" value="PROTEIN_KINASE_DOM"/>
    <property type="match status" value="1"/>
</dbReference>
<feature type="repeat" description="TPR" evidence="3">
    <location>
        <begin position="364"/>
        <end position="397"/>
    </location>
</feature>
<evidence type="ECO:0000256" key="3">
    <source>
        <dbReference type="PROSITE-ProRule" id="PRU00339"/>
    </source>
</evidence>
<dbReference type="EMBL" id="BKZV01000001">
    <property type="protein sequence ID" value="GER81733.1"/>
    <property type="molecule type" value="Genomic_DNA"/>
</dbReference>
<feature type="repeat" description="TPR" evidence="3">
    <location>
        <begin position="398"/>
        <end position="431"/>
    </location>
</feature>
<dbReference type="SMART" id="SM00028">
    <property type="entry name" value="TPR"/>
    <property type="match status" value="7"/>
</dbReference>
<evidence type="ECO:0000256" key="2">
    <source>
        <dbReference type="ARBA" id="ARBA00022803"/>
    </source>
</evidence>